<dbReference type="CDD" id="cd13529">
    <property type="entry name" value="PBP2_transferrin"/>
    <property type="match status" value="1"/>
</dbReference>
<evidence type="ECO:0000256" key="2">
    <source>
        <dbReference type="SAM" id="MobiDB-lite"/>
    </source>
</evidence>
<dbReference type="Gene3D" id="3.40.190.10">
    <property type="entry name" value="Periplasmic binding protein-like II"/>
    <property type="match status" value="2"/>
</dbReference>
<feature type="region of interest" description="Disordered" evidence="2">
    <location>
        <begin position="367"/>
        <end position="394"/>
    </location>
</feature>
<dbReference type="Proteomes" id="UP000815325">
    <property type="component" value="Unassembled WGS sequence"/>
</dbReference>
<sequence length="477" mass="51064">MLVPTRLVLLSSLLALLSTKANAGEVRVCLNSAAKVSDCDNVMNDFEKSGVTYKCMAPEDSDSEVVAEIKCLAMIQREEADLTVVGDVELYWANKRHGLVAYVSEDYRDDTGPFSSETPFVDYYSIAVVPKNGVVCTAGVDNQFEALKDRRACHTGYRKNAGWLLPVGYLALQDIMPVVEDPENKVNTDAYSVSQFFSQVCAPRTVRDGPINDGSGSGKKFDGLCGLCNDDCSENDPYAGYAGALQCLKNGDGDVAFVKHTTPVEESLNEDDYNILCASGCKPLNFYKENGCSMGQRPPSALVAREGWGGTTDGQTVISTFVSDKDILGETKGILWSEETKTLTQIGNPRDFETFMRSFDNYDQIYQMGDANSNTSPSRSPSGGGSSSSSSSGVKNGVVDGGGAAGIAIGCFFGGVFVLAAIMWVVNRNTKSKWDNFNEAQQQQLGAAQGFKETSNPMAAGAPAPPANDAARGAMRV</sequence>
<feature type="chain" id="PRO_5046339571" description="Transferrin-like domain-containing protein" evidence="4">
    <location>
        <begin position="24"/>
        <end position="477"/>
    </location>
</feature>
<feature type="signal peptide" evidence="4">
    <location>
        <begin position="1"/>
        <end position="23"/>
    </location>
</feature>
<dbReference type="Pfam" id="PF00405">
    <property type="entry name" value="Transferrin"/>
    <property type="match status" value="1"/>
</dbReference>
<reference evidence="6" key="1">
    <citation type="submission" date="2017-08" db="EMBL/GenBank/DDBJ databases">
        <authorList>
            <person name="Polle J.E."/>
            <person name="Barry K."/>
            <person name="Cushman J."/>
            <person name="Schmutz J."/>
            <person name="Tran D."/>
            <person name="Hathwaick L.T."/>
            <person name="Yim W.C."/>
            <person name="Jenkins J."/>
            <person name="Mckie-Krisberg Z.M."/>
            <person name="Prochnik S."/>
            <person name="Lindquist E."/>
            <person name="Dockter R.B."/>
            <person name="Adam C."/>
            <person name="Molina H."/>
            <person name="Bunkerborg J."/>
            <person name="Jin E."/>
            <person name="Buchheim M."/>
            <person name="Magnuson J."/>
        </authorList>
    </citation>
    <scope>NUCLEOTIDE SEQUENCE</scope>
    <source>
        <strain evidence="6">CCAP 19/18</strain>
    </source>
</reference>
<protein>
    <recommendedName>
        <fullName evidence="5">Transferrin-like domain-containing protein</fullName>
    </recommendedName>
</protein>
<dbReference type="EMBL" id="MU070011">
    <property type="protein sequence ID" value="KAF5830737.1"/>
    <property type="molecule type" value="Genomic_DNA"/>
</dbReference>
<evidence type="ECO:0000313" key="7">
    <source>
        <dbReference type="Proteomes" id="UP000815325"/>
    </source>
</evidence>
<keyword evidence="7" id="KW-1185">Reference proteome</keyword>
<proteinExistence type="predicted"/>
<name>A0ABQ7G818_DUNSA</name>
<evidence type="ECO:0000256" key="4">
    <source>
        <dbReference type="SAM" id="SignalP"/>
    </source>
</evidence>
<dbReference type="PROSITE" id="PS51408">
    <property type="entry name" value="TRANSFERRIN_LIKE_4"/>
    <property type="match status" value="1"/>
</dbReference>
<comment type="caution">
    <text evidence="6">The sequence shown here is derived from an EMBL/GenBank/DDBJ whole genome shotgun (WGS) entry which is preliminary data.</text>
</comment>
<dbReference type="SUPFAM" id="SSF53850">
    <property type="entry name" value="Periplasmic binding protein-like II"/>
    <property type="match status" value="1"/>
</dbReference>
<keyword evidence="3" id="KW-0472">Membrane</keyword>
<dbReference type="InterPro" id="IPR001156">
    <property type="entry name" value="Transferrin-like_dom"/>
</dbReference>
<keyword evidence="3" id="KW-1133">Transmembrane helix</keyword>
<feature type="transmembrane region" description="Helical" evidence="3">
    <location>
        <begin position="404"/>
        <end position="426"/>
    </location>
</feature>
<dbReference type="PRINTS" id="PR00422">
    <property type="entry name" value="TRANSFERRIN"/>
</dbReference>
<dbReference type="SMART" id="SM00094">
    <property type="entry name" value="TR_FER"/>
    <property type="match status" value="1"/>
</dbReference>
<feature type="compositionally biased region" description="Low complexity" evidence="2">
    <location>
        <begin position="372"/>
        <end position="394"/>
    </location>
</feature>
<evidence type="ECO:0000313" key="6">
    <source>
        <dbReference type="EMBL" id="KAF5830737.1"/>
    </source>
</evidence>
<evidence type="ECO:0000256" key="3">
    <source>
        <dbReference type="SAM" id="Phobius"/>
    </source>
</evidence>
<accession>A0ABQ7G818</accession>
<feature type="domain" description="Transferrin-like" evidence="5">
    <location>
        <begin position="26"/>
        <end position="361"/>
    </location>
</feature>
<gene>
    <name evidence="6" type="ORF">DUNSADRAFT_14098</name>
</gene>
<organism evidence="6 7">
    <name type="scientific">Dunaliella salina</name>
    <name type="common">Green alga</name>
    <name type="synonym">Protococcus salinus</name>
    <dbReference type="NCBI Taxonomy" id="3046"/>
    <lineage>
        <taxon>Eukaryota</taxon>
        <taxon>Viridiplantae</taxon>
        <taxon>Chlorophyta</taxon>
        <taxon>core chlorophytes</taxon>
        <taxon>Chlorophyceae</taxon>
        <taxon>CS clade</taxon>
        <taxon>Chlamydomonadales</taxon>
        <taxon>Dunaliellaceae</taxon>
        <taxon>Dunaliella</taxon>
    </lineage>
</organism>
<keyword evidence="3" id="KW-0812">Transmembrane</keyword>
<keyword evidence="4" id="KW-0732">Signal</keyword>
<keyword evidence="1" id="KW-0677">Repeat</keyword>
<evidence type="ECO:0000259" key="5">
    <source>
        <dbReference type="PROSITE" id="PS51408"/>
    </source>
</evidence>
<dbReference type="PANTHER" id="PTHR11485">
    <property type="entry name" value="TRANSFERRIN"/>
    <property type="match status" value="1"/>
</dbReference>
<dbReference type="InterPro" id="IPR018195">
    <property type="entry name" value="Transferrin_Fe_BS"/>
</dbReference>
<evidence type="ECO:0000256" key="1">
    <source>
        <dbReference type="ARBA" id="ARBA00022737"/>
    </source>
</evidence>
<dbReference type="PROSITE" id="PS00206">
    <property type="entry name" value="TRANSFERRIN_LIKE_2"/>
    <property type="match status" value="1"/>
</dbReference>